<keyword evidence="2" id="KW-1185">Reference proteome</keyword>
<sequence length="113" mass="12780">MNPCEPSIVAHYRYAVTWSPEDEGFVATVAEFPSLSWLDADRFAALEGLDRLLRDVVADMCARNEVVPLPFAERQYSGNLKVRVPPERHRQLVIEAQEAGVSLNRYVNDLIAH</sequence>
<evidence type="ECO:0008006" key="3">
    <source>
        <dbReference type="Google" id="ProtNLM"/>
    </source>
</evidence>
<evidence type="ECO:0000313" key="2">
    <source>
        <dbReference type="Proteomes" id="UP000597761"/>
    </source>
</evidence>
<dbReference type="Proteomes" id="UP000597761">
    <property type="component" value="Unassembled WGS sequence"/>
</dbReference>
<gene>
    <name evidence="1" type="ORF">GCM10011512_00950</name>
</gene>
<comment type="caution">
    <text evidence="1">The sequence shown here is derived from an EMBL/GenBank/DDBJ whole genome shotgun (WGS) entry which is preliminary data.</text>
</comment>
<dbReference type="EMBL" id="BMJI01000001">
    <property type="protein sequence ID" value="GGC78217.1"/>
    <property type="molecule type" value="Genomic_DNA"/>
</dbReference>
<accession>A0ABQ1NLK5</accession>
<organism evidence="1 2">
    <name type="scientific">Tersicoccus solisilvae</name>
    <dbReference type="NCBI Taxonomy" id="1882339"/>
    <lineage>
        <taxon>Bacteria</taxon>
        <taxon>Bacillati</taxon>
        <taxon>Actinomycetota</taxon>
        <taxon>Actinomycetes</taxon>
        <taxon>Micrococcales</taxon>
        <taxon>Micrococcaceae</taxon>
        <taxon>Tersicoccus</taxon>
    </lineage>
</organism>
<proteinExistence type="predicted"/>
<protein>
    <recommendedName>
        <fullName evidence="3">Antitoxin HicB</fullName>
    </recommendedName>
</protein>
<reference evidence="2" key="1">
    <citation type="journal article" date="2019" name="Int. J. Syst. Evol. Microbiol.">
        <title>The Global Catalogue of Microorganisms (GCM) 10K type strain sequencing project: providing services to taxonomists for standard genome sequencing and annotation.</title>
        <authorList>
            <consortium name="The Broad Institute Genomics Platform"/>
            <consortium name="The Broad Institute Genome Sequencing Center for Infectious Disease"/>
            <person name="Wu L."/>
            <person name="Ma J."/>
        </authorList>
    </citation>
    <scope>NUCLEOTIDE SEQUENCE [LARGE SCALE GENOMIC DNA]</scope>
    <source>
        <strain evidence="2">CGMCC 1.15480</strain>
    </source>
</reference>
<dbReference type="InterPro" id="IPR008651">
    <property type="entry name" value="Uncharacterised_HicB"/>
</dbReference>
<evidence type="ECO:0000313" key="1">
    <source>
        <dbReference type="EMBL" id="GGC78217.1"/>
    </source>
</evidence>
<dbReference type="InterPro" id="IPR035069">
    <property type="entry name" value="TTHA1013/TTHA0281-like"/>
</dbReference>
<dbReference type="Pfam" id="PF05534">
    <property type="entry name" value="HicB"/>
    <property type="match status" value="1"/>
</dbReference>
<name>A0ABQ1NLK5_9MICC</name>
<dbReference type="SUPFAM" id="SSF143100">
    <property type="entry name" value="TTHA1013/TTHA0281-like"/>
    <property type="match status" value="1"/>
</dbReference>